<evidence type="ECO:0000256" key="5">
    <source>
        <dbReference type="SAM" id="Phobius"/>
    </source>
</evidence>
<dbReference type="EMBL" id="JAQQXR010000017">
    <property type="protein sequence ID" value="MDC8760730.1"/>
    <property type="molecule type" value="Genomic_DNA"/>
</dbReference>
<dbReference type="InterPro" id="IPR007452">
    <property type="entry name" value="TamB_C"/>
</dbReference>
<evidence type="ECO:0000256" key="4">
    <source>
        <dbReference type="ARBA" id="ARBA00023136"/>
    </source>
</evidence>
<dbReference type="RefSeq" id="WP_273674701.1">
    <property type="nucleotide sequence ID" value="NZ_JAQQXR010000017.1"/>
</dbReference>
<proteinExistence type="predicted"/>
<evidence type="ECO:0000313" key="8">
    <source>
        <dbReference type="Proteomes" id="UP001221208"/>
    </source>
</evidence>
<dbReference type="PANTHER" id="PTHR36985:SF1">
    <property type="entry name" value="TRANSLOCATION AND ASSEMBLY MODULE SUBUNIT TAMB"/>
    <property type="match status" value="1"/>
</dbReference>
<sequence length="1469" mass="150849">MSDATTAPLPPARRRALRYVLIGLAGLALLLGGALWLLGREATLQALVQKIASASGGQISVSGVSGSLYSKMHLGRVDYRSDSEHVTADDIDISWSPLQYFSEGIAISELRVAALVVESVGPSTPSVLPTSITPPFQLGIADARLGRLTIVNGAARTTLSALRFKLAGDRRGWRVRDAAATTPWGLATASASIAAASPFALTGQASLSQATAPAGGQPATLKATLAGSLALLDVRASGSAGPASGDAVLSLAPFDAVIVRAADIKGRGIDPRHFDAAMPQAALRVELTASIDAKQAVSGKLAIHNDAPAGPLDQQRLPLRSAEARVGGTLTATTIESALLDFGAAGTFSGGGTIGRSGAEAPVEQAAFALHTRGIDLKAIHGSINSTKIAGDIRLGSNGKVHTLTALLAQDGLRLDVQASMADALLQVRQARLQAGKGSVALTGQLSLRDKEEFKASASASRFNPADFGDYPVADLNADIRVAGRLAPQWLLNGDFALRPSRLLNQALTGAGKLTAEASHISGVDAKVALGQNTLEVRGNFGAPGASLSWRVDARQLAAADDALLGALTANGVLSGSMAAPRSSFSADARGLGLAAAKRPVADSLLHANGELALAGPQRTPELSVRGTAQRFNPAAFGPYPAGSVNADFDGAGRLGADWRLALNLALQASTLSNAPLSGHAKVSANAKRLDSADLDLHLGANRIRAGGSFGAAADRLDWQLEAPQLNVLGGQFGGALRGAGALSGGLAAPALNATLDGKHLRLFGQHQIDGLRASANVGSGQGAADPLVGDLAIGGYSGPGLNIADARLQTSGTRGAHTLQLAARGDDFDASARLKGGFAAGVWSGAIEALANRGRFAFTLQAPAPLRLAGPADAGAAALLHPEQLALSKLVLQLPGGSVSLQSLDKTGPRWRSTGVAAGVPLNYLAQLASAWRDNTRSDLTLGAQWSLSLQAAAPGAPQPALAGMLHVFREQGDVSVGNDTPLALGLRALDARVDVLNNVLRLQAAFDGKRAGQARLDASVNLAQGRIGADSALTLNGSADMASLAWLAPLSGQPGLELDGALKLAVTGAGSIAAPLLGGDISGDKLVVNWAEQGLKLRNGQLQAKLGGDQLQLQRLSFDGGEGKVRADGWLRFANAEASMELKLVADKLLAQARPDRTLVLSGQSTLLRDQKRFRLEGKFKVDRALIELAAQDTPTQSEDVVVLGKGGVPPGPKPAPSLPLNIDLEADLGDAFQLKGKGLDAQLAGGVQLRVQDRRAPRVVGGIRVASGTYTAYGQKLRIEHGLLNFTGAYDNPGLNILAVRKRPEGEALSESNVEAGVEVRGTAQAPTAKLVSIPAVSDSEKLAWLVLGHGTEGSAGNELGLLTTAAGALFGGSGGGLQARLASTLGLDEVGLSQAPGSAPAKGLENTVVTVGKRLSRRAYLSFEQGTASASSLVKLRYKLNPRITLQFQTGTNNALDVLYTWAFD</sequence>
<keyword evidence="2 5" id="KW-0812">Transmembrane</keyword>
<protein>
    <submittedName>
        <fullName evidence="7">Translocation/assembly module TamB domain-containing protein</fullName>
    </submittedName>
</protein>
<dbReference type="Pfam" id="PF04357">
    <property type="entry name" value="TamB"/>
    <property type="match status" value="1"/>
</dbReference>
<evidence type="ECO:0000256" key="1">
    <source>
        <dbReference type="ARBA" id="ARBA00004167"/>
    </source>
</evidence>
<dbReference type="PANTHER" id="PTHR36985">
    <property type="entry name" value="TRANSLOCATION AND ASSEMBLY MODULE SUBUNIT TAMB"/>
    <property type="match status" value="1"/>
</dbReference>
<evidence type="ECO:0000256" key="2">
    <source>
        <dbReference type="ARBA" id="ARBA00022692"/>
    </source>
</evidence>
<gene>
    <name evidence="7" type="ORF">OIK44_24395</name>
</gene>
<evidence type="ECO:0000256" key="3">
    <source>
        <dbReference type="ARBA" id="ARBA00022989"/>
    </source>
</evidence>
<comment type="subcellular location">
    <subcellularLocation>
        <location evidence="1">Membrane</location>
        <topology evidence="1">Single-pass membrane protein</topology>
    </subcellularLocation>
</comment>
<evidence type="ECO:0000259" key="6">
    <source>
        <dbReference type="Pfam" id="PF04357"/>
    </source>
</evidence>
<keyword evidence="3 5" id="KW-1133">Transmembrane helix</keyword>
<accession>A0ABT5K6U9</accession>
<keyword evidence="4 5" id="KW-0472">Membrane</keyword>
<feature type="domain" description="Translocation and assembly module TamB C-terminal" evidence="6">
    <location>
        <begin position="1121"/>
        <end position="1468"/>
    </location>
</feature>
<feature type="transmembrane region" description="Helical" evidence="5">
    <location>
        <begin position="19"/>
        <end position="39"/>
    </location>
</feature>
<keyword evidence="8" id="KW-1185">Reference proteome</keyword>
<evidence type="ECO:0000313" key="7">
    <source>
        <dbReference type="EMBL" id="MDC8760730.1"/>
    </source>
</evidence>
<organism evidence="7 8">
    <name type="scientific">Janthinobacterium fluminis</name>
    <dbReference type="NCBI Taxonomy" id="2987524"/>
    <lineage>
        <taxon>Bacteria</taxon>
        <taxon>Pseudomonadati</taxon>
        <taxon>Pseudomonadota</taxon>
        <taxon>Betaproteobacteria</taxon>
        <taxon>Burkholderiales</taxon>
        <taxon>Oxalobacteraceae</taxon>
        <taxon>Janthinobacterium</taxon>
    </lineage>
</organism>
<comment type="caution">
    <text evidence="7">The sequence shown here is derived from an EMBL/GenBank/DDBJ whole genome shotgun (WGS) entry which is preliminary data.</text>
</comment>
<name>A0ABT5K6U9_9BURK</name>
<reference evidence="7 8" key="1">
    <citation type="submission" date="2022-10" db="EMBL/GenBank/DDBJ databases">
        <title>Janthinobacterium sp. hw3 Genome sequencing.</title>
        <authorList>
            <person name="Park S."/>
        </authorList>
    </citation>
    <scope>NUCLEOTIDE SEQUENCE [LARGE SCALE GENOMIC DNA]</scope>
    <source>
        <strain evidence="8">hw3</strain>
    </source>
</reference>
<dbReference type="Proteomes" id="UP001221208">
    <property type="component" value="Unassembled WGS sequence"/>
</dbReference>